<keyword evidence="2" id="KW-1185">Reference proteome</keyword>
<sequence length="163" mass="19113">MEVVLRSNKSSYEKKIALFNCLKDVEVDKLEPKKEQRINCLLEGKLYGELAKQKMKEYKKLMVENFSNKNEQRGQVEVGNSYKDIALSTFFLLAVNKKYESKLEKEIQANPSLPKKNIAEEKSFFTIWVPPEARLECLKQHLNNDFKYTVRDALKLLEETNPY</sequence>
<accession>A0A9W4SD58</accession>
<evidence type="ECO:0000313" key="1">
    <source>
        <dbReference type="EMBL" id="CAI2164590.1"/>
    </source>
</evidence>
<gene>
    <name evidence="1" type="ORF">FWILDA_LOCUS1644</name>
</gene>
<proteinExistence type="predicted"/>
<dbReference type="AlphaFoldDB" id="A0A9W4SD58"/>
<name>A0A9W4SD58_9GLOM</name>
<protein>
    <submittedName>
        <fullName evidence="1">19003_t:CDS:1</fullName>
    </submittedName>
</protein>
<comment type="caution">
    <text evidence="1">The sequence shown here is derived from an EMBL/GenBank/DDBJ whole genome shotgun (WGS) entry which is preliminary data.</text>
</comment>
<reference evidence="1" key="1">
    <citation type="submission" date="2022-08" db="EMBL/GenBank/DDBJ databases">
        <authorList>
            <person name="Kallberg Y."/>
            <person name="Tangrot J."/>
            <person name="Rosling A."/>
        </authorList>
    </citation>
    <scope>NUCLEOTIDE SEQUENCE</scope>
    <source>
        <strain evidence="1">Wild A</strain>
    </source>
</reference>
<dbReference type="EMBL" id="CAMKVN010000165">
    <property type="protein sequence ID" value="CAI2164590.1"/>
    <property type="molecule type" value="Genomic_DNA"/>
</dbReference>
<evidence type="ECO:0000313" key="2">
    <source>
        <dbReference type="Proteomes" id="UP001153678"/>
    </source>
</evidence>
<organism evidence="1 2">
    <name type="scientific">Funneliformis geosporum</name>
    <dbReference type="NCBI Taxonomy" id="1117311"/>
    <lineage>
        <taxon>Eukaryota</taxon>
        <taxon>Fungi</taxon>
        <taxon>Fungi incertae sedis</taxon>
        <taxon>Mucoromycota</taxon>
        <taxon>Glomeromycotina</taxon>
        <taxon>Glomeromycetes</taxon>
        <taxon>Glomerales</taxon>
        <taxon>Glomeraceae</taxon>
        <taxon>Funneliformis</taxon>
    </lineage>
</organism>
<dbReference type="OrthoDB" id="2442231at2759"/>
<dbReference type="Proteomes" id="UP001153678">
    <property type="component" value="Unassembled WGS sequence"/>
</dbReference>